<dbReference type="InterPro" id="IPR019734">
    <property type="entry name" value="TPR_rpt"/>
</dbReference>
<name>A0A5J5BHV2_9ASTE</name>
<dbReference type="SUPFAM" id="SSF48452">
    <property type="entry name" value="TPR-like"/>
    <property type="match status" value="2"/>
</dbReference>
<dbReference type="Pfam" id="PF13414">
    <property type="entry name" value="TPR_11"/>
    <property type="match status" value="1"/>
</dbReference>
<dbReference type="EMBL" id="CM018035">
    <property type="protein sequence ID" value="KAA8542715.1"/>
    <property type="molecule type" value="Genomic_DNA"/>
</dbReference>
<feature type="repeat" description="TPR" evidence="1">
    <location>
        <begin position="315"/>
        <end position="348"/>
    </location>
</feature>
<reference evidence="3 4" key="1">
    <citation type="submission" date="2019-09" db="EMBL/GenBank/DDBJ databases">
        <title>A chromosome-level genome assembly of the Chinese tupelo Nyssa sinensis.</title>
        <authorList>
            <person name="Yang X."/>
            <person name="Kang M."/>
            <person name="Yang Y."/>
            <person name="Xiong H."/>
            <person name="Wang M."/>
            <person name="Zhang Z."/>
            <person name="Wang Z."/>
            <person name="Wu H."/>
            <person name="Ma T."/>
            <person name="Liu J."/>
            <person name="Xi Z."/>
        </authorList>
    </citation>
    <scope>NUCLEOTIDE SEQUENCE [LARGE SCALE GENOMIC DNA]</scope>
    <source>
        <strain evidence="3">J267</strain>
        <tissue evidence="3">Leaf</tissue>
    </source>
</reference>
<dbReference type="GO" id="GO:0006383">
    <property type="term" value="P:transcription by RNA polymerase III"/>
    <property type="evidence" value="ECO:0007669"/>
    <property type="project" value="InterPro"/>
</dbReference>
<dbReference type="GO" id="GO:0000127">
    <property type="term" value="C:transcription factor TFIIIC complex"/>
    <property type="evidence" value="ECO:0007669"/>
    <property type="project" value="TreeGrafter"/>
</dbReference>
<evidence type="ECO:0000256" key="1">
    <source>
        <dbReference type="PROSITE-ProRule" id="PRU00339"/>
    </source>
</evidence>
<dbReference type="AlphaFoldDB" id="A0A5J5BHV2"/>
<dbReference type="Pfam" id="PF14559">
    <property type="entry name" value="TPR_19"/>
    <property type="match status" value="1"/>
</dbReference>
<feature type="region of interest" description="Disordered" evidence="2">
    <location>
        <begin position="186"/>
        <end position="211"/>
    </location>
</feature>
<feature type="compositionally biased region" description="Basic residues" evidence="2">
    <location>
        <begin position="190"/>
        <end position="206"/>
    </location>
</feature>
<proteinExistence type="predicted"/>
<organism evidence="3 4">
    <name type="scientific">Nyssa sinensis</name>
    <dbReference type="NCBI Taxonomy" id="561372"/>
    <lineage>
        <taxon>Eukaryota</taxon>
        <taxon>Viridiplantae</taxon>
        <taxon>Streptophyta</taxon>
        <taxon>Embryophyta</taxon>
        <taxon>Tracheophyta</taxon>
        <taxon>Spermatophyta</taxon>
        <taxon>Magnoliopsida</taxon>
        <taxon>eudicotyledons</taxon>
        <taxon>Gunneridae</taxon>
        <taxon>Pentapetalae</taxon>
        <taxon>asterids</taxon>
        <taxon>Cornales</taxon>
        <taxon>Nyssaceae</taxon>
        <taxon>Nyssa</taxon>
    </lineage>
</organism>
<keyword evidence="1" id="KW-0802">TPR repeat</keyword>
<dbReference type="SMART" id="SM00028">
    <property type="entry name" value="TPR"/>
    <property type="match status" value="6"/>
</dbReference>
<feature type="repeat" description="TPR" evidence="1">
    <location>
        <begin position="247"/>
        <end position="280"/>
    </location>
</feature>
<dbReference type="PROSITE" id="PS50005">
    <property type="entry name" value="TPR"/>
    <property type="match status" value="2"/>
</dbReference>
<dbReference type="PANTHER" id="PTHR23082:SF0">
    <property type="entry name" value="GENERAL TRANSCRIPTION FACTOR 3C POLYPEPTIDE 3"/>
    <property type="match status" value="1"/>
</dbReference>
<sequence length="601" mass="68198">MEALQRAKAYEAQKLQKSAFKSPSKINPIYVPMGEDGDKTTSFEDAQLSALVAGTESDMVIDCHEEEEEEEEGEDNSEDGEFALRFEGDMNPFDFTEDDASGIQPYQRFERLEYESLAGKNRKALAVDQCEALQKKSQEDVFGASIDELMEFKRRKALAVLRCEELQTKSQEDVFGASIDEIMESMNYGNRRRRKRKRRGRPKGSRNKLSPEVTRMLGEGNLHYAHGRYAESISVLNEVVRLAPNLPDTYHTLGLVYNAAGNKQKALSFYMLAAVMTPKDSSLWKLLLTWSLEQGNTAQARYCLSKAIMADPEDISLKFHLASLYIDLGDYEKAAKSYDQISQLCPGNVEARKSAAKLYERCGQVERSISILEDYFRHQSTEADMSIVDLLASICMEKNEYAKALHHIELAHSIYCSGKELPLHLITKSGICHLHLGNMEKAESLFEVFEVENACEHANLIFEVADSFKSLAHYEFALKYYLMVEKIIGHDNGVLHLKIALCYLSLKERVQAIQFFYKALHTIEDSVDARLNLASLLLEEGKEHEAISVLSPTNLELTSDTNCIQSKLWWLNENVKLKLANIYRAKGMLEEFVNVIFPLVH</sequence>
<dbReference type="Gene3D" id="1.25.40.10">
    <property type="entry name" value="Tetratricopeptide repeat domain"/>
    <property type="match status" value="2"/>
</dbReference>
<protein>
    <submittedName>
        <fullName evidence="3">Uncharacterized protein</fullName>
    </submittedName>
</protein>
<accession>A0A5J5BHV2</accession>
<dbReference type="PANTHER" id="PTHR23082">
    <property type="entry name" value="TRANSCRIPTION INITIATION FACTOR IIIC TFIIIC , POLYPEPTIDE 3-RELATED"/>
    <property type="match status" value="1"/>
</dbReference>
<evidence type="ECO:0000313" key="4">
    <source>
        <dbReference type="Proteomes" id="UP000325577"/>
    </source>
</evidence>
<gene>
    <name evidence="3" type="ORF">F0562_023786</name>
</gene>
<evidence type="ECO:0000313" key="3">
    <source>
        <dbReference type="EMBL" id="KAA8542715.1"/>
    </source>
</evidence>
<dbReference type="InterPro" id="IPR039340">
    <property type="entry name" value="Tfc4/TFIIIC-102/Sfc4"/>
</dbReference>
<keyword evidence="4" id="KW-1185">Reference proteome</keyword>
<evidence type="ECO:0000256" key="2">
    <source>
        <dbReference type="SAM" id="MobiDB-lite"/>
    </source>
</evidence>
<dbReference type="OrthoDB" id="9991317at2759"/>
<dbReference type="InterPro" id="IPR011990">
    <property type="entry name" value="TPR-like_helical_dom_sf"/>
</dbReference>
<dbReference type="Proteomes" id="UP000325577">
    <property type="component" value="Linkage Group LG12"/>
</dbReference>